<dbReference type="HOGENOM" id="CLU_641303_0_0_1"/>
<reference evidence="2 3" key="1">
    <citation type="journal article" date="1998" name="Science">
        <title>Genome sequence of the nematode C. elegans: a platform for investigating biology.</title>
        <authorList>
            <consortium name="The C. elegans sequencing consortium"/>
            <person name="Sulson J.E."/>
            <person name="Waterston R."/>
        </authorList>
    </citation>
    <scope>NUCLEOTIDE SEQUENCE [LARGE SCALE GENOMIC DNA]</scope>
    <source>
        <strain evidence="2 3">Bristol N2</strain>
    </source>
</reference>
<dbReference type="eggNOG" id="ENOG502STYJ">
    <property type="taxonomic scope" value="Eukaryota"/>
</dbReference>
<gene>
    <name evidence="2 4" type="primary">rml-5</name>
    <name evidence="2" type="ORF">CELE_Y71G12B.6</name>
    <name evidence="4" type="ORF">Y71G12B.6</name>
</gene>
<dbReference type="ExpressionAtlas" id="Q95XM5">
    <property type="expression patterns" value="baseline and differential"/>
</dbReference>
<dbReference type="UCSC" id="Y71G12B.6.1">
    <property type="organism name" value="c. elegans"/>
</dbReference>
<dbReference type="PeptideAtlas" id="Q95XM5"/>
<name>Q95XM5_CAEEL</name>
<dbReference type="PaxDb" id="6239-Y71G12B.6"/>
<dbReference type="PANTHER" id="PTHR43000">
    <property type="entry name" value="DTDP-D-GLUCOSE 4,6-DEHYDRATASE-RELATED"/>
    <property type="match status" value="1"/>
</dbReference>
<sequence>MTVLITGGISKISTQLAEAVLKNGRNVVLLHNNEAIPTNLINNPSLTLINLSSINEEAIKNLIENYKIQTIFDASLTTTDVLLEPIQGAKKLILGITSILDAIRKSASPPSLVLISGDEVYGRAKNRVETQPLEPVTFIGSAQMSVEAMAHSYAVSYRIPMVIGRVSDDLSISDATRGLLAIEKLAQSQKPAEVYNISASSAEKIQKETNWSPSGSVKEQGPIEEVFKPIFLVFGANSELKTQFLELLKLEGLVSKESTITNLQEATDKSVIDEINTINPSHLVYFGNETDSFEGDCFTLRTNMATNLYFPWLLASIAEKFSLHFTHFGNTSMSQESSALAVKGYTGKMLEYFEKTLIIGQKIDKNVLESIKACKTGGLNNNI</sequence>
<evidence type="ECO:0007829" key="5">
    <source>
        <dbReference type="PeptideAtlas" id="Q95XM5"/>
    </source>
</evidence>
<dbReference type="GeneID" id="171744"/>
<evidence type="ECO:0000313" key="2">
    <source>
        <dbReference type="EMBL" id="CCD67962.1"/>
    </source>
</evidence>
<dbReference type="RefSeq" id="NP_490895.1">
    <property type="nucleotide sequence ID" value="NM_058494.7"/>
</dbReference>
<dbReference type="WormBase" id="Y71G12B.6a">
    <property type="protein sequence ID" value="CE29138"/>
    <property type="gene ID" value="WBGene00022146"/>
    <property type="gene designation" value="rml-5"/>
</dbReference>
<dbReference type="GO" id="GO:0003824">
    <property type="term" value="F:catalytic activity"/>
    <property type="evidence" value="ECO:0007669"/>
    <property type="project" value="UniProtKB-ARBA"/>
</dbReference>
<dbReference type="OMA" id="NACEMML"/>
<keyword evidence="3" id="KW-1185">Reference proteome</keyword>
<feature type="domain" description="NAD(P)-binding" evidence="1">
    <location>
        <begin position="4"/>
        <end position="171"/>
    </location>
</feature>
<dbReference type="Proteomes" id="UP000001940">
    <property type="component" value="Chromosome I"/>
</dbReference>
<organism evidence="2 3">
    <name type="scientific">Caenorhabditis elegans</name>
    <dbReference type="NCBI Taxonomy" id="6239"/>
    <lineage>
        <taxon>Eukaryota</taxon>
        <taxon>Metazoa</taxon>
        <taxon>Ecdysozoa</taxon>
        <taxon>Nematoda</taxon>
        <taxon>Chromadorea</taxon>
        <taxon>Rhabditida</taxon>
        <taxon>Rhabditina</taxon>
        <taxon>Rhabditomorpha</taxon>
        <taxon>Rhabditoidea</taxon>
        <taxon>Rhabditidae</taxon>
        <taxon>Peloderinae</taxon>
        <taxon>Caenorhabditis</taxon>
    </lineage>
</organism>
<accession>Q95XM5</accession>
<dbReference type="PhylomeDB" id="Q95XM5"/>
<dbReference type="AlphaFoldDB" id="Q95XM5"/>
<evidence type="ECO:0000259" key="1">
    <source>
        <dbReference type="Pfam" id="PF16363"/>
    </source>
</evidence>
<dbReference type="Gene3D" id="3.40.50.720">
    <property type="entry name" value="NAD(P)-binding Rossmann-like Domain"/>
    <property type="match status" value="1"/>
</dbReference>
<dbReference type="InterPro" id="IPR016040">
    <property type="entry name" value="NAD(P)-bd_dom"/>
</dbReference>
<dbReference type="EMBL" id="BX284601">
    <property type="protein sequence ID" value="CCD67962.1"/>
    <property type="molecule type" value="Genomic_DNA"/>
</dbReference>
<dbReference type="Pfam" id="PF16363">
    <property type="entry name" value="GDP_Man_Dehyd"/>
    <property type="match status" value="1"/>
</dbReference>
<dbReference type="FunCoup" id="Q95XM5">
    <property type="interactions" value="79"/>
</dbReference>
<evidence type="ECO:0000313" key="4">
    <source>
        <dbReference type="WormBase" id="Y71G12B.6a"/>
    </source>
</evidence>
<dbReference type="OrthoDB" id="16464at2759"/>
<dbReference type="SUPFAM" id="SSF51735">
    <property type="entry name" value="NAD(P)-binding Rossmann-fold domains"/>
    <property type="match status" value="1"/>
</dbReference>
<proteinExistence type="evidence at protein level"/>
<dbReference type="Bgee" id="WBGene00022146">
    <property type="expression patterns" value="Expressed in embryo and 3 other cell types or tissues"/>
</dbReference>
<dbReference type="SMR" id="Q95XM5"/>
<dbReference type="STRING" id="6239.Y71G12B.6a.1"/>
<dbReference type="InterPro" id="IPR036291">
    <property type="entry name" value="NAD(P)-bd_dom_sf"/>
</dbReference>
<keyword evidence="5" id="KW-1267">Proteomics identification</keyword>
<protein>
    <submittedName>
        <fullName evidence="2">NAD(P)-binding domain-containing protein</fullName>
    </submittedName>
</protein>
<evidence type="ECO:0000313" key="3">
    <source>
        <dbReference type="Proteomes" id="UP000001940"/>
    </source>
</evidence>
<dbReference type="InParanoid" id="Q95XM5"/>
<dbReference type="AGR" id="WB:WBGene00022146"/>
<dbReference type="CTD" id="171744"/>